<organism evidence="3 4">
    <name type="scientific">Mycolicibacterium mucogenicum</name>
    <name type="common">Mycobacterium mucogenicum</name>
    <dbReference type="NCBI Taxonomy" id="56689"/>
    <lineage>
        <taxon>Bacteria</taxon>
        <taxon>Bacillati</taxon>
        <taxon>Actinomycetota</taxon>
        <taxon>Actinomycetes</taxon>
        <taxon>Mycobacteriales</taxon>
        <taxon>Mycobacteriaceae</taxon>
        <taxon>Mycolicibacterium</taxon>
    </lineage>
</organism>
<dbReference type="AlphaFoldDB" id="A0A1A3HD61"/>
<feature type="transmembrane region" description="Helical" evidence="2">
    <location>
        <begin position="268"/>
        <end position="285"/>
    </location>
</feature>
<dbReference type="RefSeq" id="WP_064978855.1">
    <property type="nucleotide sequence ID" value="NZ_LZLC01000027.1"/>
</dbReference>
<feature type="compositionally biased region" description="Pro residues" evidence="1">
    <location>
        <begin position="92"/>
        <end position="105"/>
    </location>
</feature>
<dbReference type="EMBL" id="LZLC01000027">
    <property type="protein sequence ID" value="OBJ45985.1"/>
    <property type="molecule type" value="Genomic_DNA"/>
</dbReference>
<name>A0A1A3HD61_MYCMU</name>
<evidence type="ECO:0000256" key="2">
    <source>
        <dbReference type="SAM" id="Phobius"/>
    </source>
</evidence>
<keyword evidence="2" id="KW-0472">Membrane</keyword>
<keyword evidence="2" id="KW-0812">Transmembrane</keyword>
<feature type="transmembrane region" description="Helical" evidence="2">
    <location>
        <begin position="292"/>
        <end position="317"/>
    </location>
</feature>
<gene>
    <name evidence="3" type="ORF">A5630_12260</name>
</gene>
<proteinExistence type="predicted"/>
<feature type="transmembrane region" description="Helical" evidence="2">
    <location>
        <begin position="244"/>
        <end position="262"/>
    </location>
</feature>
<evidence type="ECO:0000313" key="4">
    <source>
        <dbReference type="Proteomes" id="UP000093898"/>
    </source>
</evidence>
<accession>A0A1A3HD61</accession>
<evidence type="ECO:0000256" key="1">
    <source>
        <dbReference type="SAM" id="MobiDB-lite"/>
    </source>
</evidence>
<protein>
    <submittedName>
        <fullName evidence="3">Uncharacterized protein</fullName>
    </submittedName>
</protein>
<sequence length="366" mass="37313">MSENHEAGPASEQPPTAGDLEEKTQFVDRSAFQSPSAAVPATGDQTQVVPPTAAAPETGDQTQVVPPTVAAPQWQPPQPPVAPNPYGQQVPPAAPQWQPPQPGYQPPQQQFGQPGAPVPPQPEQPWNPAGAPVPPPPPGFGAPTYGAPGFGAPGFGAPVPPGFGPGGAQPGFGAPQPGGYPGPGGPQFGGPAGPQQTPVDMAKSLLTKGDSFIFRLMTRGVRGELIQQPWFQNMRNNPQGSNQFVYLGYGGAVLIGLFLSLFGGIGSLIASVVWLGLAYCFLALGTKLAAQFVAYGICGVGAVASLLGLLFGIIGLAGVSSSPYISGTLTAMLILAVVINGVIAVVLGYIGIQVHKGIQKIATGQF</sequence>
<feature type="compositionally biased region" description="Low complexity" evidence="1">
    <location>
        <begin position="106"/>
        <end position="115"/>
    </location>
</feature>
<feature type="compositionally biased region" description="Pro residues" evidence="1">
    <location>
        <begin position="116"/>
        <end position="133"/>
    </location>
</feature>
<dbReference type="STRING" id="56689.GCA_001291445_02945"/>
<feature type="compositionally biased region" description="Pro residues" evidence="1">
    <location>
        <begin position="74"/>
        <end position="83"/>
    </location>
</feature>
<evidence type="ECO:0000313" key="3">
    <source>
        <dbReference type="EMBL" id="OBJ45985.1"/>
    </source>
</evidence>
<comment type="caution">
    <text evidence="3">The sequence shown here is derived from an EMBL/GenBank/DDBJ whole genome shotgun (WGS) entry which is preliminary data.</text>
</comment>
<dbReference type="Proteomes" id="UP000093898">
    <property type="component" value="Unassembled WGS sequence"/>
</dbReference>
<keyword evidence="2" id="KW-1133">Transmembrane helix</keyword>
<feature type="compositionally biased region" description="Low complexity" evidence="1">
    <location>
        <begin position="61"/>
        <end position="73"/>
    </location>
</feature>
<feature type="region of interest" description="Disordered" evidence="1">
    <location>
        <begin position="1"/>
        <end position="133"/>
    </location>
</feature>
<reference evidence="3 4" key="1">
    <citation type="submission" date="2016-06" db="EMBL/GenBank/DDBJ databases">
        <authorList>
            <person name="Kjaerup R.B."/>
            <person name="Dalgaard T.S."/>
            <person name="Juul-Madsen H.R."/>
        </authorList>
    </citation>
    <scope>NUCLEOTIDE SEQUENCE [LARGE SCALE GENOMIC DNA]</scope>
    <source>
        <strain evidence="3 4">1127319.6</strain>
    </source>
</reference>
<feature type="transmembrane region" description="Helical" evidence="2">
    <location>
        <begin position="329"/>
        <end position="352"/>
    </location>
</feature>